<dbReference type="PROSITE" id="PS01196">
    <property type="entry name" value="PEPT_TRNA_HYDROL_2"/>
    <property type="match status" value="1"/>
</dbReference>
<keyword evidence="7" id="KW-0963">Cytoplasm</keyword>
<dbReference type="Proteomes" id="UP000018542">
    <property type="component" value="Chromosome"/>
</dbReference>
<dbReference type="Pfam" id="PF01195">
    <property type="entry name" value="Pept_tRNA_hydro"/>
    <property type="match status" value="1"/>
</dbReference>
<feature type="compositionally biased region" description="Basic and acidic residues" evidence="10">
    <location>
        <begin position="184"/>
        <end position="208"/>
    </location>
</feature>
<comment type="function">
    <text evidence="7">Hydrolyzes ribosome-free peptidyl-tRNAs (with 1 or more amino acids incorporated), which drop off the ribosome during protein synthesis, or as a result of ribosome stalling.</text>
</comment>
<dbReference type="AlphaFoldDB" id="V5SFT7"/>
<protein>
    <recommendedName>
        <fullName evidence="6 7">Peptidyl-tRNA hydrolase</fullName>
        <shortName evidence="7">Pth</shortName>
        <ecNumber evidence="1 7">3.1.1.29</ecNumber>
    </recommendedName>
</protein>
<dbReference type="Gene3D" id="3.40.50.1470">
    <property type="entry name" value="Peptidyl-tRNA hydrolase"/>
    <property type="match status" value="1"/>
</dbReference>
<evidence type="ECO:0000256" key="1">
    <source>
        <dbReference type="ARBA" id="ARBA00013260"/>
    </source>
</evidence>
<dbReference type="FunFam" id="3.40.50.1470:FF:000001">
    <property type="entry name" value="Peptidyl-tRNA hydrolase"/>
    <property type="match status" value="1"/>
</dbReference>
<dbReference type="EMBL" id="CP006912">
    <property type="protein sequence ID" value="AHB49761.1"/>
    <property type="molecule type" value="Genomic_DNA"/>
</dbReference>
<evidence type="ECO:0000313" key="11">
    <source>
        <dbReference type="EMBL" id="AHB49761.1"/>
    </source>
</evidence>
<feature type="region of interest" description="Disordered" evidence="10">
    <location>
        <begin position="184"/>
        <end position="248"/>
    </location>
</feature>
<feature type="site" description="Stabilizes the basic form of H active site to accept a proton" evidence="7">
    <location>
        <position position="91"/>
    </location>
</feature>
<dbReference type="InterPro" id="IPR018171">
    <property type="entry name" value="Pept_tRNA_hydro_CS"/>
</dbReference>
<dbReference type="KEGG" id="hni:W911_17345"/>
<feature type="binding site" evidence="7">
    <location>
        <position position="64"/>
    </location>
    <ligand>
        <name>tRNA</name>
        <dbReference type="ChEBI" id="CHEBI:17843"/>
    </ligand>
</feature>
<dbReference type="InterPro" id="IPR036416">
    <property type="entry name" value="Pept_tRNA_hydro_sf"/>
</dbReference>
<keyword evidence="3 7" id="KW-0378">Hydrolase</keyword>
<dbReference type="GO" id="GO:0072344">
    <property type="term" value="P:rescue of stalled ribosome"/>
    <property type="evidence" value="ECO:0007669"/>
    <property type="project" value="UniProtKB-UniRule"/>
</dbReference>
<keyword evidence="12" id="KW-1185">Reference proteome</keyword>
<evidence type="ECO:0000256" key="8">
    <source>
        <dbReference type="RuleBase" id="RU000673"/>
    </source>
</evidence>
<dbReference type="STRING" id="1029756.W911_17345"/>
<dbReference type="PATRIC" id="fig|1029756.8.peg.3609"/>
<feature type="binding site" evidence="7">
    <location>
        <position position="112"/>
    </location>
    <ligand>
        <name>tRNA</name>
        <dbReference type="ChEBI" id="CHEBI:17843"/>
    </ligand>
</feature>
<feature type="binding site" evidence="7">
    <location>
        <position position="14"/>
    </location>
    <ligand>
        <name>tRNA</name>
        <dbReference type="ChEBI" id="CHEBI:17843"/>
    </ligand>
</feature>
<evidence type="ECO:0000256" key="2">
    <source>
        <dbReference type="ARBA" id="ARBA00022555"/>
    </source>
</evidence>
<dbReference type="OrthoDB" id="9800507at2"/>
<dbReference type="HOGENOM" id="CLU_062456_1_0_5"/>
<proteinExistence type="inferred from homology"/>
<dbReference type="SUPFAM" id="SSF53178">
    <property type="entry name" value="Peptidyl-tRNA hydrolase-like"/>
    <property type="match status" value="1"/>
</dbReference>
<comment type="subcellular location">
    <subcellularLocation>
        <location evidence="7">Cytoplasm</location>
    </subcellularLocation>
</comment>
<gene>
    <name evidence="7" type="primary">pth</name>
    <name evidence="11" type="ORF">W911_17345</name>
</gene>
<dbReference type="PANTHER" id="PTHR17224">
    <property type="entry name" value="PEPTIDYL-TRNA HYDROLASE"/>
    <property type="match status" value="1"/>
</dbReference>
<accession>V5SFT7</accession>
<evidence type="ECO:0000256" key="4">
    <source>
        <dbReference type="ARBA" id="ARBA00022884"/>
    </source>
</evidence>
<keyword evidence="4 7" id="KW-0694">RNA-binding</keyword>
<dbReference type="GO" id="GO:0004045">
    <property type="term" value="F:peptidyl-tRNA hydrolase activity"/>
    <property type="evidence" value="ECO:0007669"/>
    <property type="project" value="UniProtKB-UniRule"/>
</dbReference>
<dbReference type="RefSeq" id="WP_023788757.1">
    <property type="nucleotide sequence ID" value="NC_022997.1"/>
</dbReference>
<evidence type="ECO:0000256" key="3">
    <source>
        <dbReference type="ARBA" id="ARBA00022801"/>
    </source>
</evidence>
<feature type="binding site" evidence="7">
    <location>
        <position position="66"/>
    </location>
    <ligand>
        <name>tRNA</name>
        <dbReference type="ChEBI" id="CHEBI:17843"/>
    </ligand>
</feature>
<comment type="similarity">
    <text evidence="5 7 9">Belongs to the PTH family.</text>
</comment>
<dbReference type="GO" id="GO:0005737">
    <property type="term" value="C:cytoplasm"/>
    <property type="evidence" value="ECO:0007669"/>
    <property type="project" value="UniProtKB-SubCell"/>
</dbReference>
<dbReference type="PANTHER" id="PTHR17224:SF1">
    <property type="entry name" value="PEPTIDYL-TRNA HYDROLASE"/>
    <property type="match status" value="1"/>
</dbReference>
<dbReference type="GO" id="GO:0006515">
    <property type="term" value="P:protein quality control for misfolded or incompletely synthesized proteins"/>
    <property type="evidence" value="ECO:0007669"/>
    <property type="project" value="UniProtKB-UniRule"/>
</dbReference>
<dbReference type="GO" id="GO:0000049">
    <property type="term" value="F:tRNA binding"/>
    <property type="evidence" value="ECO:0007669"/>
    <property type="project" value="UniProtKB-UniRule"/>
</dbReference>
<organism evidence="11 12">
    <name type="scientific">Hyphomicrobium nitrativorans NL23</name>
    <dbReference type="NCBI Taxonomy" id="1029756"/>
    <lineage>
        <taxon>Bacteria</taxon>
        <taxon>Pseudomonadati</taxon>
        <taxon>Pseudomonadota</taxon>
        <taxon>Alphaproteobacteria</taxon>
        <taxon>Hyphomicrobiales</taxon>
        <taxon>Hyphomicrobiaceae</taxon>
        <taxon>Hyphomicrobium</taxon>
    </lineage>
</organism>
<feature type="site" description="Discriminates between blocked and unblocked aminoacyl-tRNA" evidence="7">
    <location>
        <position position="9"/>
    </location>
</feature>
<comment type="function">
    <text evidence="7">Catalyzes the release of premature peptidyl moieties from peptidyl-tRNA molecules trapped in stalled 50S ribosomal subunits, and thus maintains levels of free tRNAs and 50S ribosomes.</text>
</comment>
<dbReference type="InterPro" id="IPR001328">
    <property type="entry name" value="Pept_tRNA_hydro"/>
</dbReference>
<dbReference type="HAMAP" id="MF_00083">
    <property type="entry name" value="Pept_tRNA_hydro_bact"/>
    <property type="match status" value="1"/>
</dbReference>
<evidence type="ECO:0000256" key="6">
    <source>
        <dbReference type="ARBA" id="ARBA00050038"/>
    </source>
</evidence>
<comment type="catalytic activity">
    <reaction evidence="7 8">
        <text>an N-acyl-L-alpha-aminoacyl-tRNA + H2O = an N-acyl-L-amino acid + a tRNA + H(+)</text>
        <dbReference type="Rhea" id="RHEA:54448"/>
        <dbReference type="Rhea" id="RHEA-COMP:10123"/>
        <dbReference type="Rhea" id="RHEA-COMP:13883"/>
        <dbReference type="ChEBI" id="CHEBI:15377"/>
        <dbReference type="ChEBI" id="CHEBI:15378"/>
        <dbReference type="ChEBI" id="CHEBI:59874"/>
        <dbReference type="ChEBI" id="CHEBI:78442"/>
        <dbReference type="ChEBI" id="CHEBI:138191"/>
        <dbReference type="EC" id="3.1.1.29"/>
    </reaction>
</comment>
<dbReference type="CDD" id="cd00462">
    <property type="entry name" value="PTH"/>
    <property type="match status" value="1"/>
</dbReference>
<keyword evidence="2 7" id="KW-0820">tRNA-binding</keyword>
<evidence type="ECO:0000313" key="12">
    <source>
        <dbReference type="Proteomes" id="UP000018542"/>
    </source>
</evidence>
<evidence type="ECO:0000256" key="5">
    <source>
        <dbReference type="ARBA" id="ARBA00038063"/>
    </source>
</evidence>
<evidence type="ECO:0000256" key="7">
    <source>
        <dbReference type="HAMAP-Rule" id="MF_00083"/>
    </source>
</evidence>
<reference evidence="11 12" key="1">
    <citation type="journal article" date="2014" name="Genome Announc.">
        <title>Complete Genome Sequence of Hyphomicrobium nitrativorans Strain NL23, a Denitrifying Bacterium Isolated from Biofilm of a Methanol-Fed Denitrification System Treating Seawater at the Montreal Biodome.</title>
        <authorList>
            <person name="Martineau C."/>
            <person name="Villeneuve C."/>
            <person name="Mauffrey F."/>
            <person name="Villemur R."/>
        </authorList>
    </citation>
    <scope>NUCLEOTIDE SEQUENCE [LARGE SCALE GENOMIC DNA]</scope>
    <source>
        <strain evidence="11">NL23</strain>
    </source>
</reference>
<sequence>MKLFVGLGNPGNEYARNRHNVGFMAADAIADAHGFGPWKRKFQGLAADGEIGGEKVLLLKPQTYMNESGRAVGEAARFLKIAEKDIVVFYDEIDLAPGKLKIKTGGGNAGHNGLRSMSAHIGNDYVRVRIGVGHPGVRELVARWVLSDFAKADQEWLEPLLGAIAKAAPRLVRDDQSRFLTDVAREIGEPADPRKDGKTGKDVDKGDGDAPAAQPKARSHPRGERAGKSANALAENLKKWLAGRKPSE</sequence>
<dbReference type="EC" id="3.1.1.29" evidence="1 7"/>
<evidence type="ECO:0000256" key="10">
    <source>
        <dbReference type="SAM" id="MobiDB-lite"/>
    </source>
</evidence>
<dbReference type="NCBIfam" id="TIGR00447">
    <property type="entry name" value="pth"/>
    <property type="match status" value="1"/>
</dbReference>
<comment type="subunit">
    <text evidence="7">Monomer.</text>
</comment>
<dbReference type="PROSITE" id="PS01195">
    <property type="entry name" value="PEPT_TRNA_HYDROL_1"/>
    <property type="match status" value="1"/>
</dbReference>
<name>V5SFT7_9HYPH</name>
<evidence type="ECO:0000256" key="9">
    <source>
        <dbReference type="RuleBase" id="RU004320"/>
    </source>
</evidence>
<feature type="active site" description="Proton acceptor" evidence="7">
    <location>
        <position position="19"/>
    </location>
</feature>